<evidence type="ECO:0000256" key="2">
    <source>
        <dbReference type="ARBA" id="ARBA00004111"/>
    </source>
</evidence>
<dbReference type="PRINTS" id="PR00385">
    <property type="entry name" value="P450"/>
</dbReference>
<keyword evidence="8" id="KW-0560">Oxidoreductase</keyword>
<dbReference type="InterPro" id="IPR001128">
    <property type="entry name" value="Cyt_P450"/>
</dbReference>
<keyword evidence="4 11" id="KW-0349">Heme</keyword>
<dbReference type="EMBL" id="CP093344">
    <property type="protein sequence ID" value="WOG89179.1"/>
    <property type="molecule type" value="Genomic_DNA"/>
</dbReference>
<reference evidence="13" key="1">
    <citation type="journal article" date="2016" name="Nat. Genet.">
        <title>A high-quality carrot genome assembly provides new insights into carotenoid accumulation and asterid genome evolution.</title>
        <authorList>
            <person name="Iorizzo M."/>
            <person name="Ellison S."/>
            <person name="Senalik D."/>
            <person name="Zeng P."/>
            <person name="Satapoomin P."/>
            <person name="Huang J."/>
            <person name="Bowman M."/>
            <person name="Iovene M."/>
            <person name="Sanseverino W."/>
            <person name="Cavagnaro P."/>
            <person name="Yildiz M."/>
            <person name="Macko-Podgorni A."/>
            <person name="Moranska E."/>
            <person name="Grzebelus E."/>
            <person name="Grzebelus D."/>
            <person name="Ashrafi H."/>
            <person name="Zheng Z."/>
            <person name="Cheng S."/>
            <person name="Spooner D."/>
            <person name="Van Deynze A."/>
            <person name="Simon P."/>
        </authorList>
    </citation>
    <scope>NUCLEOTIDE SEQUENCE</scope>
    <source>
        <tissue evidence="13">Leaf</tissue>
    </source>
</reference>
<evidence type="ECO:0000256" key="12">
    <source>
        <dbReference type="SAM" id="Phobius"/>
    </source>
</evidence>
<keyword evidence="10" id="KW-0503">Monooxygenase</keyword>
<evidence type="ECO:0000313" key="13">
    <source>
        <dbReference type="EMBL" id="WOG89179.1"/>
    </source>
</evidence>
<dbReference type="PANTHER" id="PTHR47955">
    <property type="entry name" value="CYTOCHROME P450 FAMILY 71 PROTEIN"/>
    <property type="match status" value="1"/>
</dbReference>
<dbReference type="GO" id="GO:0016705">
    <property type="term" value="F:oxidoreductase activity, acting on paired donors, with incorporation or reduction of molecular oxygen"/>
    <property type="evidence" value="ECO:0007669"/>
    <property type="project" value="InterPro"/>
</dbReference>
<evidence type="ECO:0000256" key="7">
    <source>
        <dbReference type="ARBA" id="ARBA00022848"/>
    </source>
</evidence>
<name>A0AAF0WGC7_DAUCS</name>
<evidence type="ECO:0000256" key="5">
    <source>
        <dbReference type="ARBA" id="ARBA00022723"/>
    </source>
</evidence>
<keyword evidence="5 11" id="KW-0479">Metal-binding</keyword>
<evidence type="ECO:0000256" key="1">
    <source>
        <dbReference type="ARBA" id="ARBA00001971"/>
    </source>
</evidence>
<comment type="cofactor">
    <cofactor evidence="1 11">
        <name>heme</name>
        <dbReference type="ChEBI" id="CHEBI:30413"/>
    </cofactor>
</comment>
<dbReference type="GO" id="GO:0005506">
    <property type="term" value="F:iron ion binding"/>
    <property type="evidence" value="ECO:0007669"/>
    <property type="project" value="InterPro"/>
</dbReference>
<dbReference type="GO" id="GO:0020037">
    <property type="term" value="F:heme binding"/>
    <property type="evidence" value="ECO:0007669"/>
    <property type="project" value="InterPro"/>
</dbReference>
<organism evidence="13 14">
    <name type="scientific">Daucus carota subsp. sativus</name>
    <name type="common">Carrot</name>
    <dbReference type="NCBI Taxonomy" id="79200"/>
    <lineage>
        <taxon>Eukaryota</taxon>
        <taxon>Viridiplantae</taxon>
        <taxon>Streptophyta</taxon>
        <taxon>Embryophyta</taxon>
        <taxon>Tracheophyta</taxon>
        <taxon>Spermatophyta</taxon>
        <taxon>Magnoliopsida</taxon>
        <taxon>eudicotyledons</taxon>
        <taxon>Gunneridae</taxon>
        <taxon>Pentapetalae</taxon>
        <taxon>asterids</taxon>
        <taxon>campanulids</taxon>
        <taxon>Apiales</taxon>
        <taxon>Apiaceae</taxon>
        <taxon>Apioideae</taxon>
        <taxon>Scandiceae</taxon>
        <taxon>Daucinae</taxon>
        <taxon>Daucus</taxon>
        <taxon>Daucus sect. Daucus</taxon>
    </lineage>
</organism>
<dbReference type="KEGG" id="dcr:108206765"/>
<dbReference type="Gene3D" id="1.10.630.10">
    <property type="entry name" value="Cytochrome P450"/>
    <property type="match status" value="1"/>
</dbReference>
<keyword evidence="6" id="KW-0256">Endoplasmic reticulum</keyword>
<evidence type="ECO:0000256" key="10">
    <source>
        <dbReference type="ARBA" id="ARBA00023033"/>
    </source>
</evidence>
<keyword evidence="12" id="KW-1133">Transmembrane helix</keyword>
<comment type="similarity">
    <text evidence="3">Belongs to the cytochrome P450 family.</text>
</comment>
<dbReference type="CDD" id="cd11072">
    <property type="entry name" value="CYP71-like"/>
    <property type="match status" value="1"/>
</dbReference>
<keyword evidence="14" id="KW-1185">Reference proteome</keyword>
<dbReference type="InterPro" id="IPR002401">
    <property type="entry name" value="Cyt_P450_E_grp-I"/>
</dbReference>
<dbReference type="Proteomes" id="UP000077755">
    <property type="component" value="Chromosome 2"/>
</dbReference>
<evidence type="ECO:0000256" key="3">
    <source>
        <dbReference type="ARBA" id="ARBA00010617"/>
    </source>
</evidence>
<evidence type="ECO:0000256" key="8">
    <source>
        <dbReference type="ARBA" id="ARBA00023002"/>
    </source>
</evidence>
<dbReference type="SUPFAM" id="SSF48264">
    <property type="entry name" value="Cytochrome P450"/>
    <property type="match status" value="1"/>
</dbReference>
<dbReference type="PANTHER" id="PTHR47955:SF19">
    <property type="entry name" value="CYTOCHROME P450 71A9-LIKE ISOFORM X1"/>
    <property type="match status" value="1"/>
</dbReference>
<proteinExistence type="inferred from homology"/>
<keyword evidence="12" id="KW-0472">Membrane</keyword>
<evidence type="ECO:0000256" key="6">
    <source>
        <dbReference type="ARBA" id="ARBA00022824"/>
    </source>
</evidence>
<protein>
    <recommendedName>
        <fullName evidence="15">Cytochrome P450</fullName>
    </recommendedName>
</protein>
<dbReference type="InterPro" id="IPR036396">
    <property type="entry name" value="Cyt_P450_sf"/>
</dbReference>
<evidence type="ECO:0000313" key="14">
    <source>
        <dbReference type="Proteomes" id="UP000077755"/>
    </source>
</evidence>
<dbReference type="AlphaFoldDB" id="A0AAF0WGC7"/>
<accession>A0AAF0WGC7</accession>
<comment type="subcellular location">
    <subcellularLocation>
        <location evidence="2">Microsome membrane</location>
        <topology evidence="2">Single-pass membrane protein</topology>
    </subcellularLocation>
</comment>
<evidence type="ECO:0008006" key="15">
    <source>
        <dbReference type="Google" id="ProtNLM"/>
    </source>
</evidence>
<dbReference type="PRINTS" id="PR00463">
    <property type="entry name" value="EP450I"/>
</dbReference>
<keyword evidence="9 11" id="KW-0408">Iron</keyword>
<sequence length="504" mass="57052">MIFSIFLTIFLTVVIPLMMLPIIIMNKNRKQGRLPPGPKKLPVIGNLHQLGQFPHQSLRRLSKKHSPLMFLQLGSVPTLLVSSAAIAKEIFKTSDLVFSSRPAMFAANKLGYKGSTITFAPYGEYWRKIKKIALVELLNPKRVQSFEAVRGQEVALMIKAIAESSDQVNLSALMLLLANNVILRVVFSMKGNSYREEKVKSEFGEILHEAQDLLGMVNIADYLPWMGWYNKLNGVEARVEKNFSKLDSFIGKAIQEHRETPRGSGPDKPEDFIDVLLHVQTYRNQEIRLTDDQMRAVLLDIFIVGTDTSSATLEWIMSELMKNPSVMRKAQEEVRGVVEQNRVFVQESDLPKLKYLRMLVKEALRLHPPAPLLVPRETTEKCTIGGYEIPAKTRVFINAAAISTDPELWDDPEEFKPERFLNSSVDFRGQHFELLPFWSGRRGCPGTNFALLIIELALANLLFSFDWELPGGMNAEDIDMEEAVGITVHKKTPLYLVASSFVYT</sequence>
<evidence type="ECO:0000256" key="11">
    <source>
        <dbReference type="PIRSR" id="PIRSR602401-1"/>
    </source>
</evidence>
<evidence type="ECO:0000256" key="9">
    <source>
        <dbReference type="ARBA" id="ARBA00023004"/>
    </source>
</evidence>
<dbReference type="GO" id="GO:0004497">
    <property type="term" value="F:monooxygenase activity"/>
    <property type="evidence" value="ECO:0007669"/>
    <property type="project" value="UniProtKB-KW"/>
</dbReference>
<keyword evidence="7" id="KW-0492">Microsome</keyword>
<dbReference type="Pfam" id="PF00067">
    <property type="entry name" value="p450"/>
    <property type="match status" value="1"/>
</dbReference>
<evidence type="ECO:0000256" key="4">
    <source>
        <dbReference type="ARBA" id="ARBA00022617"/>
    </source>
</evidence>
<gene>
    <name evidence="13" type="ORF">DCAR_0208415</name>
</gene>
<keyword evidence="12" id="KW-0812">Transmembrane</keyword>
<feature type="binding site" description="axial binding residue" evidence="11">
    <location>
        <position position="444"/>
    </location>
    <ligand>
        <name>heme</name>
        <dbReference type="ChEBI" id="CHEBI:30413"/>
    </ligand>
    <ligandPart>
        <name>Fe</name>
        <dbReference type="ChEBI" id="CHEBI:18248"/>
    </ligandPart>
</feature>
<dbReference type="FunFam" id="1.10.630.10:FF:000011">
    <property type="entry name" value="Cytochrome P450 83B1"/>
    <property type="match status" value="1"/>
</dbReference>
<reference evidence="13" key="2">
    <citation type="submission" date="2022-03" db="EMBL/GenBank/DDBJ databases">
        <title>Draft title - Genomic analysis of global carrot germplasm unveils the trajectory of domestication and the origin of high carotenoid orange carrot.</title>
        <authorList>
            <person name="Iorizzo M."/>
            <person name="Ellison S."/>
            <person name="Senalik D."/>
            <person name="Macko-Podgorni A."/>
            <person name="Grzebelus D."/>
            <person name="Bostan H."/>
            <person name="Rolling W."/>
            <person name="Curaba J."/>
            <person name="Simon P."/>
        </authorList>
    </citation>
    <scope>NUCLEOTIDE SEQUENCE</scope>
    <source>
        <tissue evidence="13">Leaf</tissue>
    </source>
</reference>
<feature type="transmembrane region" description="Helical" evidence="12">
    <location>
        <begin position="6"/>
        <end position="24"/>
    </location>
</feature>